<dbReference type="PANTHER" id="PTHR43861">
    <property type="entry name" value="TRANS-ACONITATE 2-METHYLTRANSFERASE-RELATED"/>
    <property type="match status" value="1"/>
</dbReference>
<dbReference type="CDD" id="cd02440">
    <property type="entry name" value="AdoMet_MTases"/>
    <property type="match status" value="1"/>
</dbReference>
<evidence type="ECO:0000256" key="1">
    <source>
        <dbReference type="ARBA" id="ARBA00022679"/>
    </source>
</evidence>
<dbReference type="OrthoDB" id="9804312at2"/>
<name>A0A1L7I5I2_9FLAO</name>
<dbReference type="RefSeq" id="WP_083644154.1">
    <property type="nucleotide sequence ID" value="NZ_AMRU01000001.1"/>
</dbReference>
<keyword evidence="1" id="KW-0808">Transferase</keyword>
<dbReference type="AlphaFoldDB" id="A0A1L7I5I2"/>
<sequence length="203" mass="22598">MTTDAQEFWNERYAASEYIYGITPNLFLQEQLEKLQPGSILLPADGEGRNAVYAAKNGWKVTAFDISEEGMKKATQLASKNEVSVDFQVQNAAEFESAEKFDVIAFSYAHFPAEIRKNANQHLLKFLKPGGTVIFEAFAKSQLGRTSGGPKKEAMLYSIPEVKSEFPGLQFNLLREELVELSEGKHHQGEGCVIRFVGVKTGK</sequence>
<reference evidence="2 3" key="1">
    <citation type="submission" date="2016-07" db="EMBL/GenBank/DDBJ databases">
        <title>Multi-omics approach to identify versatile polysaccharide utilization systems of a marine flavobacterium Gramella flava.</title>
        <authorList>
            <person name="Tang K."/>
        </authorList>
    </citation>
    <scope>NUCLEOTIDE SEQUENCE [LARGE SCALE GENOMIC DNA]</scope>
    <source>
        <strain evidence="2 3">JLT2011</strain>
    </source>
</reference>
<dbReference type="KEGG" id="gfl:GRFL_1651"/>
<evidence type="ECO:0000313" key="2">
    <source>
        <dbReference type="EMBL" id="APU68375.1"/>
    </source>
</evidence>
<dbReference type="InterPro" id="IPR041698">
    <property type="entry name" value="Methyltransf_25"/>
</dbReference>
<dbReference type="PANTHER" id="PTHR43861:SF3">
    <property type="entry name" value="PUTATIVE (AFU_ORTHOLOGUE AFUA_2G14390)-RELATED"/>
    <property type="match status" value="1"/>
</dbReference>
<proteinExistence type="predicted"/>
<dbReference type="Pfam" id="PF13649">
    <property type="entry name" value="Methyltransf_25"/>
    <property type="match status" value="1"/>
</dbReference>
<dbReference type="STRING" id="1229726.GRFL_1651"/>
<protein>
    <submittedName>
        <fullName evidence="2">Uncharacterized protein</fullName>
    </submittedName>
</protein>
<dbReference type="EMBL" id="CP016359">
    <property type="protein sequence ID" value="APU68375.1"/>
    <property type="molecule type" value="Genomic_DNA"/>
</dbReference>
<gene>
    <name evidence="2" type="ORF">GRFL_1651</name>
</gene>
<keyword evidence="3" id="KW-1185">Reference proteome</keyword>
<evidence type="ECO:0000313" key="3">
    <source>
        <dbReference type="Proteomes" id="UP000186230"/>
    </source>
</evidence>
<dbReference type="InterPro" id="IPR029063">
    <property type="entry name" value="SAM-dependent_MTases_sf"/>
</dbReference>
<dbReference type="SUPFAM" id="SSF53335">
    <property type="entry name" value="S-adenosyl-L-methionine-dependent methyltransferases"/>
    <property type="match status" value="1"/>
</dbReference>
<dbReference type="GO" id="GO:0016740">
    <property type="term" value="F:transferase activity"/>
    <property type="evidence" value="ECO:0007669"/>
    <property type="project" value="UniProtKB-KW"/>
</dbReference>
<accession>A0A1L7I5I2</accession>
<dbReference type="Proteomes" id="UP000186230">
    <property type="component" value="Chromosome"/>
</dbReference>
<organism evidence="2 3">
    <name type="scientific">Christiangramia flava JLT2011</name>
    <dbReference type="NCBI Taxonomy" id="1229726"/>
    <lineage>
        <taxon>Bacteria</taxon>
        <taxon>Pseudomonadati</taxon>
        <taxon>Bacteroidota</taxon>
        <taxon>Flavobacteriia</taxon>
        <taxon>Flavobacteriales</taxon>
        <taxon>Flavobacteriaceae</taxon>
        <taxon>Christiangramia</taxon>
    </lineage>
</organism>
<dbReference type="Gene3D" id="3.40.50.150">
    <property type="entry name" value="Vaccinia Virus protein VP39"/>
    <property type="match status" value="1"/>
</dbReference>